<feature type="compositionally biased region" description="Basic residues" evidence="2">
    <location>
        <begin position="19"/>
        <end position="37"/>
    </location>
</feature>
<dbReference type="EMBL" id="AP014545">
    <property type="protein sequence ID" value="BBB26872.1"/>
    <property type="molecule type" value="Genomic_DNA"/>
</dbReference>
<organism evidence="3 4">
    <name type="scientific">Amphritea japonica ATCC BAA-1530</name>
    <dbReference type="NCBI Taxonomy" id="1278309"/>
    <lineage>
        <taxon>Bacteria</taxon>
        <taxon>Pseudomonadati</taxon>
        <taxon>Pseudomonadota</taxon>
        <taxon>Gammaproteobacteria</taxon>
        <taxon>Oceanospirillales</taxon>
        <taxon>Oceanospirillaceae</taxon>
        <taxon>Amphritea</taxon>
    </lineage>
</organism>
<dbReference type="InterPro" id="IPR018636">
    <property type="entry name" value="DUF2058"/>
</dbReference>
<dbReference type="Proteomes" id="UP000595663">
    <property type="component" value="Chromosome"/>
</dbReference>
<evidence type="ECO:0000313" key="4">
    <source>
        <dbReference type="Proteomes" id="UP000595663"/>
    </source>
</evidence>
<keyword evidence="1" id="KW-0175">Coiled coil</keyword>
<reference evidence="3 4" key="1">
    <citation type="journal article" date="2008" name="Int. J. Syst. Evol. Microbiol.">
        <title>Amphritea japonica sp. nov. and Amphritea balenae sp. nov., isolated from the sediment adjacent to sperm whale carcasses off Kagoshima, Japan.</title>
        <authorList>
            <person name="Miyazaki M."/>
            <person name="Nogi Y."/>
            <person name="Fujiwara Y."/>
            <person name="Kawato M."/>
            <person name="Nagahama T."/>
            <person name="Kubokawa K."/>
            <person name="Horikoshi K."/>
        </authorList>
    </citation>
    <scope>NUCLEOTIDE SEQUENCE [LARGE SCALE GENOMIC DNA]</scope>
    <source>
        <strain evidence="3 4">ATCC BAA-1530</strain>
    </source>
</reference>
<evidence type="ECO:0000313" key="3">
    <source>
        <dbReference type="EMBL" id="BBB26872.1"/>
    </source>
</evidence>
<evidence type="ECO:0000256" key="2">
    <source>
        <dbReference type="SAM" id="MobiDB-lite"/>
    </source>
</evidence>
<accession>A0A7R6PBD3</accession>
<name>A0A7R6PBD3_9GAMM</name>
<dbReference type="RefSeq" id="WP_019620335.1">
    <property type="nucleotide sequence ID" value="NZ_AP014545.1"/>
</dbReference>
<dbReference type="OrthoDB" id="5294470at2"/>
<dbReference type="KEGG" id="ajp:AMJAP_2282"/>
<keyword evidence="4" id="KW-1185">Reference proteome</keyword>
<evidence type="ECO:0008006" key="5">
    <source>
        <dbReference type="Google" id="ProtNLM"/>
    </source>
</evidence>
<protein>
    <recommendedName>
        <fullName evidence="5">Nucleoprotein/polynucleotide-associated enzyme</fullName>
    </recommendedName>
</protein>
<dbReference type="Pfam" id="PF09831">
    <property type="entry name" value="DUF2058"/>
    <property type="match status" value="1"/>
</dbReference>
<feature type="coiled-coil region" evidence="1">
    <location>
        <begin position="46"/>
        <end position="80"/>
    </location>
</feature>
<evidence type="ECO:0000256" key="1">
    <source>
        <dbReference type="SAM" id="Coils"/>
    </source>
</evidence>
<proteinExistence type="predicted"/>
<sequence>MAGSIQDQLLKAGLANKKQANKAKADKRKKTKQAKAVKKGEIFKDQEQMERDQAIANAKVEKLERDRELNRQREDELTRRSIDASCLQMLQQNKVTIPAKGEVEYNFVDGTKIKKLYVNNELQEQLAKGNLAIAADKESYTLIPAGIAEKISERRPELIISRQQAEETDPDDPYADFQIPDDLMW</sequence>
<dbReference type="AlphaFoldDB" id="A0A7R6PBD3"/>
<feature type="region of interest" description="Disordered" evidence="2">
    <location>
        <begin position="16"/>
        <end position="43"/>
    </location>
</feature>
<gene>
    <name evidence="3" type="ORF">AMJAP_2282</name>
</gene>